<accession>A0AA35YT35</accession>
<feature type="chain" id="PRO_5041401004" description="Ubiquitin-like domain-containing protein" evidence="1">
    <location>
        <begin position="19"/>
        <end position="102"/>
    </location>
</feature>
<dbReference type="GO" id="GO:0036503">
    <property type="term" value="P:ERAD pathway"/>
    <property type="evidence" value="ECO:0007669"/>
    <property type="project" value="TreeGrafter"/>
</dbReference>
<proteinExistence type="predicted"/>
<organism evidence="3 4">
    <name type="scientific">Lactuca saligna</name>
    <name type="common">Willowleaf lettuce</name>
    <dbReference type="NCBI Taxonomy" id="75948"/>
    <lineage>
        <taxon>Eukaryota</taxon>
        <taxon>Viridiplantae</taxon>
        <taxon>Streptophyta</taxon>
        <taxon>Embryophyta</taxon>
        <taxon>Tracheophyta</taxon>
        <taxon>Spermatophyta</taxon>
        <taxon>Magnoliopsida</taxon>
        <taxon>eudicotyledons</taxon>
        <taxon>Gunneridae</taxon>
        <taxon>Pentapetalae</taxon>
        <taxon>asterids</taxon>
        <taxon>campanulids</taxon>
        <taxon>Asterales</taxon>
        <taxon>Asteraceae</taxon>
        <taxon>Cichorioideae</taxon>
        <taxon>Cichorieae</taxon>
        <taxon>Lactucinae</taxon>
        <taxon>Lactuca</taxon>
    </lineage>
</organism>
<dbReference type="InterPro" id="IPR029071">
    <property type="entry name" value="Ubiquitin-like_domsf"/>
</dbReference>
<sequence length="102" mass="11485">MTVNPPLRLLLIVDLIDSFMFLSLPSTKGKKSLQCFCFITRSSWILPDEVPVPALKEQIASVTITGVLSEQQRLICRGKFLKDDQLISAYHVEDGECFVLDI</sequence>
<name>A0AA35YT35_LACSI</name>
<dbReference type="Gene3D" id="3.10.20.90">
    <property type="entry name" value="Phosphatidylinositol 3-kinase Catalytic Subunit, Chain A, domain 1"/>
    <property type="match status" value="1"/>
</dbReference>
<dbReference type="Pfam" id="PF00240">
    <property type="entry name" value="ubiquitin"/>
    <property type="match status" value="1"/>
</dbReference>
<dbReference type="SUPFAM" id="SSF54236">
    <property type="entry name" value="Ubiquitin-like"/>
    <property type="match status" value="1"/>
</dbReference>
<keyword evidence="1" id="KW-0732">Signal</keyword>
<protein>
    <recommendedName>
        <fullName evidence="2">Ubiquitin-like domain-containing protein</fullName>
    </recommendedName>
</protein>
<dbReference type="InterPro" id="IPR000626">
    <property type="entry name" value="Ubiquitin-like_dom"/>
</dbReference>
<feature type="domain" description="Ubiquitin-like" evidence="2">
    <location>
        <begin position="52"/>
        <end position="102"/>
    </location>
</feature>
<dbReference type="GO" id="GO:0071818">
    <property type="term" value="C:BAT3 complex"/>
    <property type="evidence" value="ECO:0007669"/>
    <property type="project" value="TreeGrafter"/>
</dbReference>
<dbReference type="PROSITE" id="PS50053">
    <property type="entry name" value="UBIQUITIN_2"/>
    <property type="match status" value="1"/>
</dbReference>
<keyword evidence="4" id="KW-1185">Reference proteome</keyword>
<dbReference type="PANTHER" id="PTHR15204:SF0">
    <property type="entry name" value="LARGE PROLINE-RICH PROTEIN BAG6"/>
    <property type="match status" value="1"/>
</dbReference>
<dbReference type="PANTHER" id="PTHR15204">
    <property type="entry name" value="LARGE PROLINE-RICH PROTEIN BAG6"/>
    <property type="match status" value="1"/>
</dbReference>
<reference evidence="3" key="1">
    <citation type="submission" date="2023-04" db="EMBL/GenBank/DDBJ databases">
        <authorList>
            <person name="Vijverberg K."/>
            <person name="Xiong W."/>
            <person name="Schranz E."/>
        </authorList>
    </citation>
    <scope>NUCLEOTIDE SEQUENCE</scope>
</reference>
<feature type="signal peptide" evidence="1">
    <location>
        <begin position="1"/>
        <end position="18"/>
    </location>
</feature>
<dbReference type="EMBL" id="OX465080">
    <property type="protein sequence ID" value="CAI9279544.1"/>
    <property type="molecule type" value="Genomic_DNA"/>
</dbReference>
<evidence type="ECO:0000313" key="3">
    <source>
        <dbReference type="EMBL" id="CAI9279544.1"/>
    </source>
</evidence>
<gene>
    <name evidence="3" type="ORF">LSALG_LOCUS19338</name>
</gene>
<dbReference type="Proteomes" id="UP001177003">
    <property type="component" value="Chromosome 4"/>
</dbReference>
<evidence type="ECO:0000256" key="1">
    <source>
        <dbReference type="SAM" id="SignalP"/>
    </source>
</evidence>
<evidence type="ECO:0000313" key="4">
    <source>
        <dbReference type="Proteomes" id="UP001177003"/>
    </source>
</evidence>
<dbReference type="GO" id="GO:0051787">
    <property type="term" value="F:misfolded protein binding"/>
    <property type="evidence" value="ECO:0007669"/>
    <property type="project" value="TreeGrafter"/>
</dbReference>
<dbReference type="GO" id="GO:0031593">
    <property type="term" value="F:polyubiquitin modification-dependent protein binding"/>
    <property type="evidence" value="ECO:0007669"/>
    <property type="project" value="TreeGrafter"/>
</dbReference>
<evidence type="ECO:0000259" key="2">
    <source>
        <dbReference type="PROSITE" id="PS50053"/>
    </source>
</evidence>
<dbReference type="AlphaFoldDB" id="A0AA35YT35"/>